<evidence type="ECO:0000313" key="2">
    <source>
        <dbReference type="EMBL" id="MFF0496512.1"/>
    </source>
</evidence>
<dbReference type="PANTHER" id="PTHR43365">
    <property type="entry name" value="BLR7806 PROTEIN"/>
    <property type="match status" value="1"/>
</dbReference>
<evidence type="ECO:0000259" key="1">
    <source>
        <dbReference type="Pfam" id="PF02803"/>
    </source>
</evidence>
<dbReference type="SUPFAM" id="SSF53901">
    <property type="entry name" value="Thiolase-like"/>
    <property type="match status" value="2"/>
</dbReference>
<proteinExistence type="predicted"/>
<protein>
    <recommendedName>
        <fullName evidence="1">Thiolase C-terminal domain-containing protein</fullName>
    </recommendedName>
</protein>
<comment type="caution">
    <text evidence="2">The sequence shown here is derived from an EMBL/GenBank/DDBJ whole genome shotgun (WGS) entry which is preliminary data.</text>
</comment>
<keyword evidence="3" id="KW-1185">Reference proteome</keyword>
<evidence type="ECO:0000313" key="3">
    <source>
        <dbReference type="Proteomes" id="UP001601442"/>
    </source>
</evidence>
<dbReference type="Proteomes" id="UP001601442">
    <property type="component" value="Unassembled WGS sequence"/>
</dbReference>
<dbReference type="InterPro" id="IPR020617">
    <property type="entry name" value="Thiolase_C"/>
</dbReference>
<organism evidence="2 3">
    <name type="scientific">Nocardia aobensis</name>
    <dbReference type="NCBI Taxonomy" id="257277"/>
    <lineage>
        <taxon>Bacteria</taxon>
        <taxon>Bacillati</taxon>
        <taxon>Actinomycetota</taxon>
        <taxon>Actinomycetes</taxon>
        <taxon>Mycobacteriales</taxon>
        <taxon>Nocardiaceae</taxon>
        <taxon>Nocardia</taxon>
    </lineage>
</organism>
<dbReference type="Gene3D" id="3.40.47.10">
    <property type="match status" value="2"/>
</dbReference>
<gene>
    <name evidence="2" type="ORF">ACFYU5_08925</name>
</gene>
<dbReference type="EMBL" id="JBIAMT010000002">
    <property type="protein sequence ID" value="MFF0496512.1"/>
    <property type="molecule type" value="Genomic_DNA"/>
</dbReference>
<feature type="domain" description="Thiolase C-terminal" evidence="1">
    <location>
        <begin position="249"/>
        <end position="338"/>
    </location>
</feature>
<sequence>MTSVVLIDAGRSAVIPDDPDLPETPTGLTEDVITALLCRTGLDRSEISELFLADPRCLSTRCSSGPAGWSFDPPPLGLTTTVSASSARSVAQAVRTIEKNPGMVAVVAATDFGTRATRNHVDTAALHRQQQMAHLVAAWWDVAPDEMADWARSSYSRSAECAAARDFADEIVSPTVGYVADLFRKPDADDSFRGGGGAGPQGGSLEGAVRAHLSRGASAIVLAGEAKANELGLGFRARLHVTDVIRSCTEFGIAPLDSGTLNELLAPCAITLGCLDQLEVPERFAVTPVAWIKETGISEYLVNPRGGDLAFGHLPRSGSLRSLVTMVNSLEATGGLAGALLSSDVHHTTALVLTLADSIAPKGWKDTVVSPGTPATVKEEKE</sequence>
<dbReference type="Pfam" id="PF02803">
    <property type="entry name" value="Thiolase_C"/>
    <property type="match status" value="1"/>
</dbReference>
<reference evidence="2 3" key="1">
    <citation type="submission" date="2024-10" db="EMBL/GenBank/DDBJ databases">
        <title>The Natural Products Discovery Center: Release of the First 8490 Sequenced Strains for Exploring Actinobacteria Biosynthetic Diversity.</title>
        <authorList>
            <person name="Kalkreuter E."/>
            <person name="Kautsar S.A."/>
            <person name="Yang D."/>
            <person name="Bader C.D."/>
            <person name="Teijaro C.N."/>
            <person name="Fluegel L."/>
            <person name="Davis C.M."/>
            <person name="Simpson J.R."/>
            <person name="Lauterbach L."/>
            <person name="Steele A.D."/>
            <person name="Gui C."/>
            <person name="Meng S."/>
            <person name="Li G."/>
            <person name="Viehrig K."/>
            <person name="Ye F."/>
            <person name="Su P."/>
            <person name="Kiefer A.F."/>
            <person name="Nichols A."/>
            <person name="Cepeda A.J."/>
            <person name="Yan W."/>
            <person name="Fan B."/>
            <person name="Jiang Y."/>
            <person name="Adhikari A."/>
            <person name="Zheng C.-J."/>
            <person name="Schuster L."/>
            <person name="Cowan T.M."/>
            <person name="Smanski M.J."/>
            <person name="Chevrette M.G."/>
            <person name="De Carvalho L.P.S."/>
            <person name="Shen B."/>
        </authorList>
    </citation>
    <scope>NUCLEOTIDE SEQUENCE [LARGE SCALE GENOMIC DNA]</scope>
    <source>
        <strain evidence="2 3">NPDC004119</strain>
    </source>
</reference>
<dbReference type="RefSeq" id="WP_387391909.1">
    <property type="nucleotide sequence ID" value="NZ_JBIAMT010000002.1"/>
</dbReference>
<name>A0ABW6NZA6_9NOCA</name>
<dbReference type="InterPro" id="IPR016039">
    <property type="entry name" value="Thiolase-like"/>
</dbReference>
<dbReference type="PANTHER" id="PTHR43365:SF1">
    <property type="entry name" value="ACETYL-COA C-ACYLTRANSFERASE"/>
    <property type="match status" value="1"/>
</dbReference>
<accession>A0ABW6NZA6</accession>